<gene>
    <name evidence="2" type="ORF">SAMN04488579_12747</name>
</gene>
<name>A0A1H3J8E7_EUBBA</name>
<keyword evidence="3" id="KW-1185">Reference proteome</keyword>
<organism evidence="2 3">
    <name type="scientific">Eubacterium barkeri</name>
    <name type="common">Clostridium barkeri</name>
    <dbReference type="NCBI Taxonomy" id="1528"/>
    <lineage>
        <taxon>Bacteria</taxon>
        <taxon>Bacillati</taxon>
        <taxon>Bacillota</taxon>
        <taxon>Clostridia</taxon>
        <taxon>Eubacteriales</taxon>
        <taxon>Eubacteriaceae</taxon>
        <taxon>Eubacterium</taxon>
    </lineage>
</organism>
<keyword evidence="1" id="KW-0812">Transmembrane</keyword>
<dbReference type="Proteomes" id="UP000199652">
    <property type="component" value="Unassembled WGS sequence"/>
</dbReference>
<feature type="transmembrane region" description="Helical" evidence="1">
    <location>
        <begin position="106"/>
        <end position="124"/>
    </location>
</feature>
<dbReference type="RefSeq" id="WP_090246935.1">
    <property type="nucleotide sequence ID" value="NZ_FNOU01000027.1"/>
</dbReference>
<reference evidence="3" key="1">
    <citation type="submission" date="2016-10" db="EMBL/GenBank/DDBJ databases">
        <authorList>
            <person name="Varghese N."/>
            <person name="Submissions S."/>
        </authorList>
    </citation>
    <scope>NUCLEOTIDE SEQUENCE [LARGE SCALE GENOMIC DNA]</scope>
    <source>
        <strain evidence="3">VPI 5359</strain>
    </source>
</reference>
<evidence type="ECO:0000313" key="3">
    <source>
        <dbReference type="Proteomes" id="UP000199652"/>
    </source>
</evidence>
<feature type="transmembrane region" description="Helical" evidence="1">
    <location>
        <begin position="12"/>
        <end position="32"/>
    </location>
</feature>
<feature type="transmembrane region" description="Helical" evidence="1">
    <location>
        <begin position="130"/>
        <end position="151"/>
    </location>
</feature>
<protein>
    <submittedName>
        <fullName evidence="2">Uncharacterized protein</fullName>
    </submittedName>
</protein>
<sequence>MQEIKNPNQMNIILGIVGVVMGVLLIFVPGMLVDLGAYQFYCNYFGIAIIIFALCWIFYYARRSAQFKAFMASDEEKLRWDYDEDLYNSFIGELLAIQKKSSRKRFLILWGGIIALSVALYFLLSPESRNFAFFFGGFFTLTAAIFVLIAPNAFRFRAAEKPYCSIIAVNEAYTMGRYHRWDRCRAKVKFHENGDNEFHVLGLNYEGFTANGKLFREWSALLPNAEEGTLKEAREMASKINKATKVFESKPKKDILERAFDKMLGRDKPAPDQGKKK</sequence>
<proteinExistence type="predicted"/>
<evidence type="ECO:0000313" key="2">
    <source>
        <dbReference type="EMBL" id="SDY35865.1"/>
    </source>
</evidence>
<keyword evidence="1" id="KW-1133">Transmembrane helix</keyword>
<feature type="transmembrane region" description="Helical" evidence="1">
    <location>
        <begin position="38"/>
        <end position="61"/>
    </location>
</feature>
<dbReference type="EMBL" id="FNOU01000027">
    <property type="protein sequence ID" value="SDY35865.1"/>
    <property type="molecule type" value="Genomic_DNA"/>
</dbReference>
<keyword evidence="1" id="KW-0472">Membrane</keyword>
<accession>A0A1H3J8E7</accession>
<evidence type="ECO:0000256" key="1">
    <source>
        <dbReference type="SAM" id="Phobius"/>
    </source>
</evidence>
<dbReference type="AlphaFoldDB" id="A0A1H3J8E7"/>
<dbReference type="OrthoDB" id="1764370at2"/>